<evidence type="ECO:0000313" key="4">
    <source>
        <dbReference type="EMBL" id="KAK1614057.1"/>
    </source>
</evidence>
<gene>
    <name evidence="4" type="ORF">QYE76_019574</name>
</gene>
<evidence type="ECO:0000313" key="5">
    <source>
        <dbReference type="Proteomes" id="UP001231189"/>
    </source>
</evidence>
<dbReference type="PANTHER" id="PTHR47481:SF31">
    <property type="entry name" value="OS01G0873500 PROTEIN"/>
    <property type="match status" value="1"/>
</dbReference>
<sequence>MSSSSTTSDAASNIFSSGLGLASNNTGSNAAALAPLYNFANVNTVKLSPENYLLWRAQVLPVIKSHLLLGYVNDRLPCPAQLIPNPKAGDAGASAEIPNPAYQAWMQQDQAILSFILFNASEGVVGMLMTTITSREAWTTLENSFAAQSTARSMQLRFQLSRIKKLDAPMSSYFNRVKTLADILAGIGKPLEDEEIISYLLAGLDSDYDPLVEVVTARTTPMPLRDLYAQLLSTEFRIESRKTELSGNINQFSANLSFGSKQPGGGGKFYRADGRSLPPIKPPTGGGNSFRAPAPPPPSFDNGDGSRTPSGGGYSNNSGNGNRPLCQLCGKLGHIASRCFKRFKREFLGVGNDGGGAPRQAAAATHAPAPQGHTPSYPIDPAWYADTGATDHLTNDLDKLTVREPYVGHDQVHAANGAGTGRGMQLHIDQLPHDDQHESASGSSTPMHVDHQLGDLSPATSREPTSPGPDSATGSSHPAGSPSPDGPPSHAGPPSPGAASSSSAPPPAPITGPVTRLRNNIRRPRERTDGTVAWLTRCMAHAVTSESAEPRDFRVAMALPHWRSAMDSEYAALLRNQTWQLVPRPAGVNVIDSKWVFKVKHHADGSIERYKARLVAKGFKQRQGLDYDDTFSPVVKPTTIRLLLSLAVSRGWHLRQLDIQNAFLNGILEEEVYMRQPPGYEDQTRPHHLCRLEKAIYGLKQAPRAWHIRLSSVLHNLGFVASAADSSLFIARHHHAVTFLLVYVDDIIVVSSSPHASSQLVVDLRTEFAVKDLGMLHYFLGIEVLSPSGGGLMLSQRKYASELLRRSGMLKCKPAHTPMSASDKLSAMDGAPLSSDDATLYRSIVGGLQYLTITRPDLSYVVNRVCQYLHAPRDCHWSAVKRILRYIRFTVTTGLSLRPASTTLLSAFSDADWAGNVDDRRSTGGYAIFFGGNLIAWSARKQATVSRSSTESEYKALANATAELIWVQSLLASSATLGGGLRWRHADVATCRHRLWRLSRTKLPNATGYDGMCDVLLGQCAATV</sequence>
<dbReference type="EMBL" id="JAUUTY010000006">
    <property type="protein sequence ID" value="KAK1614057.1"/>
    <property type="molecule type" value="Genomic_DNA"/>
</dbReference>
<reference evidence="4" key="1">
    <citation type="submission" date="2023-07" db="EMBL/GenBank/DDBJ databases">
        <title>A chromosome-level genome assembly of Lolium multiflorum.</title>
        <authorList>
            <person name="Chen Y."/>
            <person name="Copetti D."/>
            <person name="Kolliker R."/>
            <person name="Studer B."/>
        </authorList>
    </citation>
    <scope>NUCLEOTIDE SEQUENCE</scope>
    <source>
        <strain evidence="4">02402/16</strain>
        <tissue evidence="4">Leaf</tissue>
    </source>
</reference>
<evidence type="ECO:0000259" key="3">
    <source>
        <dbReference type="PROSITE" id="PS50158"/>
    </source>
</evidence>
<dbReference type="InterPro" id="IPR043502">
    <property type="entry name" value="DNA/RNA_pol_sf"/>
</dbReference>
<dbReference type="Proteomes" id="UP001231189">
    <property type="component" value="Unassembled WGS sequence"/>
</dbReference>
<dbReference type="SUPFAM" id="SSF56672">
    <property type="entry name" value="DNA/RNA polymerases"/>
    <property type="match status" value="1"/>
</dbReference>
<dbReference type="Pfam" id="PF14223">
    <property type="entry name" value="Retrotran_gag_2"/>
    <property type="match status" value="1"/>
</dbReference>
<dbReference type="InterPro" id="IPR013103">
    <property type="entry name" value="RVT_2"/>
</dbReference>
<comment type="caution">
    <text evidence="4">The sequence shown here is derived from an EMBL/GenBank/DDBJ whole genome shotgun (WGS) entry which is preliminary data.</text>
</comment>
<dbReference type="PANTHER" id="PTHR47481">
    <property type="match status" value="1"/>
</dbReference>
<dbReference type="GO" id="GO:0003676">
    <property type="term" value="F:nucleic acid binding"/>
    <property type="evidence" value="ECO:0007669"/>
    <property type="project" value="InterPro"/>
</dbReference>
<feature type="compositionally biased region" description="Low complexity" evidence="2">
    <location>
        <begin position="471"/>
        <end position="483"/>
    </location>
</feature>
<dbReference type="CDD" id="cd09272">
    <property type="entry name" value="RNase_HI_RT_Ty1"/>
    <property type="match status" value="1"/>
</dbReference>
<feature type="domain" description="CCHC-type" evidence="3">
    <location>
        <begin position="326"/>
        <end position="339"/>
    </location>
</feature>
<keyword evidence="1" id="KW-0863">Zinc-finger</keyword>
<keyword evidence="1" id="KW-0479">Metal-binding</keyword>
<organism evidence="4 5">
    <name type="scientific">Lolium multiflorum</name>
    <name type="common">Italian ryegrass</name>
    <name type="synonym">Lolium perenne subsp. multiflorum</name>
    <dbReference type="NCBI Taxonomy" id="4521"/>
    <lineage>
        <taxon>Eukaryota</taxon>
        <taxon>Viridiplantae</taxon>
        <taxon>Streptophyta</taxon>
        <taxon>Embryophyta</taxon>
        <taxon>Tracheophyta</taxon>
        <taxon>Spermatophyta</taxon>
        <taxon>Magnoliopsida</taxon>
        <taxon>Liliopsida</taxon>
        <taxon>Poales</taxon>
        <taxon>Poaceae</taxon>
        <taxon>BOP clade</taxon>
        <taxon>Pooideae</taxon>
        <taxon>Poodae</taxon>
        <taxon>Poeae</taxon>
        <taxon>Poeae Chloroplast Group 2 (Poeae type)</taxon>
        <taxon>Loliodinae</taxon>
        <taxon>Loliinae</taxon>
        <taxon>Lolium</taxon>
    </lineage>
</organism>
<evidence type="ECO:0000256" key="1">
    <source>
        <dbReference type="PROSITE-ProRule" id="PRU00047"/>
    </source>
</evidence>
<name>A0AAD8VNA0_LOLMU</name>
<dbReference type="InterPro" id="IPR001878">
    <property type="entry name" value="Znf_CCHC"/>
</dbReference>
<protein>
    <recommendedName>
        <fullName evidence="3">CCHC-type domain-containing protein</fullName>
    </recommendedName>
</protein>
<feature type="region of interest" description="Disordered" evidence="2">
    <location>
        <begin position="434"/>
        <end position="528"/>
    </location>
</feature>
<proteinExistence type="predicted"/>
<keyword evidence="1" id="KW-0862">Zinc</keyword>
<keyword evidence="5" id="KW-1185">Reference proteome</keyword>
<accession>A0AAD8VNA0</accession>
<feature type="region of interest" description="Disordered" evidence="2">
    <location>
        <begin position="265"/>
        <end position="319"/>
    </location>
</feature>
<feature type="compositionally biased region" description="Low complexity" evidence="2">
    <location>
        <begin position="358"/>
        <end position="375"/>
    </location>
</feature>
<feature type="compositionally biased region" description="Pro residues" evidence="2">
    <location>
        <begin position="484"/>
        <end position="496"/>
    </location>
</feature>
<dbReference type="Pfam" id="PF07727">
    <property type="entry name" value="RVT_2"/>
    <property type="match status" value="1"/>
</dbReference>
<dbReference type="AlphaFoldDB" id="A0AAD8VNA0"/>
<evidence type="ECO:0000256" key="2">
    <source>
        <dbReference type="SAM" id="MobiDB-lite"/>
    </source>
</evidence>
<dbReference type="PROSITE" id="PS50158">
    <property type="entry name" value="ZF_CCHC"/>
    <property type="match status" value="1"/>
</dbReference>
<feature type="region of interest" description="Disordered" evidence="2">
    <location>
        <begin position="356"/>
        <end position="383"/>
    </location>
</feature>
<dbReference type="GO" id="GO:0008270">
    <property type="term" value="F:zinc ion binding"/>
    <property type="evidence" value="ECO:0007669"/>
    <property type="project" value="UniProtKB-KW"/>
</dbReference>